<keyword evidence="4 13" id="KW-0812">Transmembrane</keyword>
<dbReference type="PROSITE" id="PS00237">
    <property type="entry name" value="G_PROTEIN_RECEP_F1_1"/>
    <property type="match status" value="1"/>
</dbReference>
<feature type="transmembrane region" description="Helical" evidence="14">
    <location>
        <begin position="59"/>
        <end position="78"/>
    </location>
</feature>
<dbReference type="InterPro" id="IPR000276">
    <property type="entry name" value="GPCR_Rhodpsn"/>
</dbReference>
<feature type="transmembrane region" description="Helical" evidence="14">
    <location>
        <begin position="25"/>
        <end position="47"/>
    </location>
</feature>
<dbReference type="GO" id="GO:0004930">
    <property type="term" value="F:G protein-coupled receptor activity"/>
    <property type="evidence" value="ECO:0007669"/>
    <property type="project" value="UniProtKB-KW"/>
</dbReference>
<evidence type="ECO:0000313" key="16">
    <source>
        <dbReference type="Ensembl" id="ENSPKIP00000031299.1"/>
    </source>
</evidence>
<keyword evidence="6 14" id="KW-1133">Transmembrane helix</keyword>
<keyword evidence="10 13" id="KW-0675">Receptor</keyword>
<dbReference type="GO" id="GO:0005886">
    <property type="term" value="C:plasma membrane"/>
    <property type="evidence" value="ECO:0007669"/>
    <property type="project" value="UniProtKB-SubCell"/>
</dbReference>
<protein>
    <recommendedName>
        <fullName evidence="14">Olfactory receptor</fullName>
    </recommendedName>
</protein>
<keyword evidence="17" id="KW-1185">Reference proteome</keyword>
<keyword evidence="8 14" id="KW-0472">Membrane</keyword>
<dbReference type="InterPro" id="IPR052921">
    <property type="entry name" value="GPCR1_Superfamily_Member"/>
</dbReference>
<dbReference type="AlphaFoldDB" id="A0A3B3SKM2"/>
<evidence type="ECO:0000256" key="9">
    <source>
        <dbReference type="ARBA" id="ARBA00023157"/>
    </source>
</evidence>
<evidence type="ECO:0000256" key="2">
    <source>
        <dbReference type="ARBA" id="ARBA00022475"/>
    </source>
</evidence>
<keyword evidence="9" id="KW-1015">Disulfide bond</keyword>
<evidence type="ECO:0000256" key="1">
    <source>
        <dbReference type="ARBA" id="ARBA00004651"/>
    </source>
</evidence>
<evidence type="ECO:0000256" key="7">
    <source>
        <dbReference type="ARBA" id="ARBA00023040"/>
    </source>
</evidence>
<dbReference type="PRINTS" id="PR00245">
    <property type="entry name" value="OLFACTORYR"/>
</dbReference>
<evidence type="ECO:0000256" key="6">
    <source>
        <dbReference type="ARBA" id="ARBA00022989"/>
    </source>
</evidence>
<evidence type="ECO:0000256" key="13">
    <source>
        <dbReference type="RuleBase" id="RU000688"/>
    </source>
</evidence>
<keyword evidence="5 14" id="KW-0552">Olfaction</keyword>
<dbReference type="PROSITE" id="PS50262">
    <property type="entry name" value="G_PROTEIN_RECEP_F1_2"/>
    <property type="match status" value="1"/>
</dbReference>
<comment type="subcellular location">
    <subcellularLocation>
        <location evidence="1 14">Cell membrane</location>
        <topology evidence="1 14">Multi-pass membrane protein</topology>
    </subcellularLocation>
</comment>
<keyword evidence="7 13" id="KW-0297">G-protein coupled receptor</keyword>
<keyword evidence="11" id="KW-0325">Glycoprotein</keyword>
<feature type="transmembrane region" description="Helical" evidence="14">
    <location>
        <begin position="196"/>
        <end position="217"/>
    </location>
</feature>
<dbReference type="PANTHER" id="PTHR26451">
    <property type="entry name" value="G_PROTEIN_RECEP_F1_2 DOMAIN-CONTAINING PROTEIN"/>
    <property type="match status" value="1"/>
</dbReference>
<accession>A0A3B3SKM2</accession>
<name>A0A3B3SKM2_9TELE</name>
<keyword evidence="3 14" id="KW-0716">Sensory transduction</keyword>
<dbReference type="GeneTree" id="ENSGT00950000183023"/>
<evidence type="ECO:0000256" key="12">
    <source>
        <dbReference type="ARBA" id="ARBA00023224"/>
    </source>
</evidence>
<comment type="similarity">
    <text evidence="13">Belongs to the G-protein coupled receptor 1 family.</text>
</comment>
<dbReference type="SUPFAM" id="SSF81321">
    <property type="entry name" value="Family A G protein-coupled receptor-like"/>
    <property type="match status" value="1"/>
</dbReference>
<dbReference type="Gene3D" id="1.20.1070.10">
    <property type="entry name" value="Rhodopsin 7-helix transmembrane proteins"/>
    <property type="match status" value="1"/>
</dbReference>
<feature type="transmembrane region" description="Helical" evidence="14">
    <location>
        <begin position="269"/>
        <end position="287"/>
    </location>
</feature>
<proteinExistence type="inferred from homology"/>
<dbReference type="FunFam" id="1.20.1070.10:FF:000024">
    <property type="entry name" value="Olfactory receptor"/>
    <property type="match status" value="1"/>
</dbReference>
<evidence type="ECO:0000256" key="10">
    <source>
        <dbReference type="ARBA" id="ARBA00023170"/>
    </source>
</evidence>
<evidence type="ECO:0000256" key="8">
    <source>
        <dbReference type="ARBA" id="ARBA00023136"/>
    </source>
</evidence>
<keyword evidence="2 14" id="KW-1003">Cell membrane</keyword>
<feature type="transmembrane region" description="Helical" evidence="14">
    <location>
        <begin position="141"/>
        <end position="162"/>
    </location>
</feature>
<dbReference type="InterPro" id="IPR017452">
    <property type="entry name" value="GPCR_Rhodpsn_7TM"/>
</dbReference>
<feature type="transmembrane region" description="Helical" evidence="14">
    <location>
        <begin position="98"/>
        <end position="120"/>
    </location>
</feature>
<keyword evidence="12 13" id="KW-0807">Transducer</keyword>
<sequence length="307" mass="34970">IQPPHLPCSVVFTLSGINASRESRYVFFCIAFLYYLVIIAVNVIIIVTVALRKPLHEPMYVFLCNLCLNGLYGTSGFYPKFLYDLLSDVQEISRSGCFVQLFVIYSAVLCDFSTLTVMSYDRSVAICRPLEYHTVMTGGTVFKLTAFSWFLPIFIMFVIIVLSSSMTLCGSHIEKLYCENWAIVKMSCTSNVANNVLGYLVIVTYFGHVLFIFISYVKLIKTTENRNKFVQTCSPHLLSLINVSVAMLFDSMYSRYGSQDFPQALRHFLALEFLIVPPLLNPLIYGLKLSKVRHEVLRYMNNNVVKC</sequence>
<evidence type="ECO:0000256" key="4">
    <source>
        <dbReference type="ARBA" id="ARBA00022692"/>
    </source>
</evidence>
<evidence type="ECO:0000256" key="5">
    <source>
        <dbReference type="ARBA" id="ARBA00022725"/>
    </source>
</evidence>
<dbReference type="PRINTS" id="PR00237">
    <property type="entry name" value="GPCRRHODOPSN"/>
</dbReference>
<organism evidence="16 17">
    <name type="scientific">Paramormyrops kingsleyae</name>
    <dbReference type="NCBI Taxonomy" id="1676925"/>
    <lineage>
        <taxon>Eukaryota</taxon>
        <taxon>Metazoa</taxon>
        <taxon>Chordata</taxon>
        <taxon>Craniata</taxon>
        <taxon>Vertebrata</taxon>
        <taxon>Euteleostomi</taxon>
        <taxon>Actinopterygii</taxon>
        <taxon>Neopterygii</taxon>
        <taxon>Teleostei</taxon>
        <taxon>Osteoglossocephala</taxon>
        <taxon>Osteoglossomorpha</taxon>
        <taxon>Osteoglossiformes</taxon>
        <taxon>Mormyridae</taxon>
        <taxon>Paramormyrops</taxon>
    </lineage>
</organism>
<dbReference type="GO" id="GO:0005549">
    <property type="term" value="F:odorant binding"/>
    <property type="evidence" value="ECO:0007669"/>
    <property type="project" value="TreeGrafter"/>
</dbReference>
<dbReference type="Proteomes" id="UP000261540">
    <property type="component" value="Unplaced"/>
</dbReference>
<evidence type="ECO:0000313" key="17">
    <source>
        <dbReference type="Proteomes" id="UP000261540"/>
    </source>
</evidence>
<dbReference type="PANTHER" id="PTHR26451:SF871">
    <property type="entry name" value="ODORANT RECEPTOR-RELATED"/>
    <property type="match status" value="1"/>
</dbReference>
<dbReference type="Ensembl" id="ENSPKIT00000012142.1">
    <property type="protein sequence ID" value="ENSPKIP00000031299.1"/>
    <property type="gene ID" value="ENSPKIG00000011836.1"/>
</dbReference>
<reference evidence="16" key="2">
    <citation type="submission" date="2025-09" db="UniProtKB">
        <authorList>
            <consortium name="Ensembl"/>
        </authorList>
    </citation>
    <scope>IDENTIFICATION</scope>
</reference>
<feature type="transmembrane region" description="Helical" evidence="14">
    <location>
        <begin position="229"/>
        <end position="249"/>
    </location>
</feature>
<evidence type="ECO:0000256" key="11">
    <source>
        <dbReference type="ARBA" id="ARBA00023180"/>
    </source>
</evidence>
<evidence type="ECO:0000256" key="3">
    <source>
        <dbReference type="ARBA" id="ARBA00022606"/>
    </source>
</evidence>
<dbReference type="InterPro" id="IPR000725">
    <property type="entry name" value="Olfact_rcpt"/>
</dbReference>
<evidence type="ECO:0000259" key="15">
    <source>
        <dbReference type="PROSITE" id="PS50262"/>
    </source>
</evidence>
<evidence type="ECO:0000256" key="14">
    <source>
        <dbReference type="RuleBase" id="RU363047"/>
    </source>
</evidence>
<reference evidence="16" key="1">
    <citation type="submission" date="2025-08" db="UniProtKB">
        <authorList>
            <consortium name="Ensembl"/>
        </authorList>
    </citation>
    <scope>IDENTIFICATION</scope>
</reference>
<dbReference type="GO" id="GO:0004984">
    <property type="term" value="F:olfactory receptor activity"/>
    <property type="evidence" value="ECO:0007669"/>
    <property type="project" value="InterPro"/>
</dbReference>
<dbReference type="Pfam" id="PF13853">
    <property type="entry name" value="7tm_4"/>
    <property type="match status" value="1"/>
</dbReference>
<feature type="domain" description="G-protein coupled receptors family 1 profile" evidence="15">
    <location>
        <begin position="41"/>
        <end position="285"/>
    </location>
</feature>